<evidence type="ECO:0000313" key="8">
    <source>
        <dbReference type="EMBL" id="KAA2260434.1"/>
    </source>
</evidence>
<evidence type="ECO:0000256" key="2">
    <source>
        <dbReference type="ARBA" id="ARBA00022475"/>
    </source>
</evidence>
<keyword evidence="4 6" id="KW-1133">Transmembrane helix</keyword>
<dbReference type="InterPro" id="IPR020846">
    <property type="entry name" value="MFS_dom"/>
</dbReference>
<accession>A0A5B2XB97</accession>
<dbReference type="PANTHER" id="PTHR23513">
    <property type="entry name" value="INTEGRAL MEMBRANE EFFLUX PROTEIN-RELATED"/>
    <property type="match status" value="1"/>
</dbReference>
<feature type="transmembrane region" description="Helical" evidence="6">
    <location>
        <begin position="104"/>
        <end position="127"/>
    </location>
</feature>
<evidence type="ECO:0000256" key="4">
    <source>
        <dbReference type="ARBA" id="ARBA00022989"/>
    </source>
</evidence>
<dbReference type="OrthoDB" id="3806756at2"/>
<feature type="transmembrane region" description="Helical" evidence="6">
    <location>
        <begin position="304"/>
        <end position="325"/>
    </location>
</feature>
<dbReference type="RefSeq" id="WP_149851158.1">
    <property type="nucleotide sequence ID" value="NZ_VUOB01000036.1"/>
</dbReference>
<keyword evidence="2" id="KW-1003">Cell membrane</keyword>
<comment type="caution">
    <text evidence="8">The sequence shown here is derived from an EMBL/GenBank/DDBJ whole genome shotgun (WGS) entry which is preliminary data.</text>
</comment>
<keyword evidence="9" id="KW-1185">Reference proteome</keyword>
<sequence>MTTLRPGAAATRLLLPATFITALGNNIQLIASALLLVRSNSTMLAVGWLFIAVALPQAVLSPWFGRLADRFDRRRLWLACDLTSVVAALALPLGLAAGGSGDTVVYASNFALAVVSALFLPASAALIKERVPPADLRRFNAGYEIALQAGMLLSASIGGFALQRFGTTPLFVFNAATFAASALCVFAVGRRPTGLPVSATPVVESVTASAPLSTWRLIMLYAQGNIVVTVFNALMPILVLTEMRAGTGLVGIVDAVGGTGFLLAAAAYRAVGSRFTDLRIALVGYLATVLFLVLQPQFGTAGLIATVFCCAATYGQARIASRALLLVTAPPDRVGRVFGLANGIGLASTIVVMLVVSTVTDRTDTRYGFATLAAVTLVLTVVAVLTGRPGRSPSSRSA</sequence>
<evidence type="ECO:0000259" key="7">
    <source>
        <dbReference type="PROSITE" id="PS50850"/>
    </source>
</evidence>
<dbReference type="GO" id="GO:0005886">
    <property type="term" value="C:plasma membrane"/>
    <property type="evidence" value="ECO:0007669"/>
    <property type="project" value="UniProtKB-SubCell"/>
</dbReference>
<dbReference type="Pfam" id="PF07690">
    <property type="entry name" value="MFS_1"/>
    <property type="match status" value="1"/>
</dbReference>
<reference evidence="8 9" key="2">
    <citation type="submission" date="2019-09" db="EMBL/GenBank/DDBJ databases">
        <authorList>
            <person name="Jin C."/>
        </authorList>
    </citation>
    <scope>NUCLEOTIDE SEQUENCE [LARGE SCALE GENOMIC DNA]</scope>
    <source>
        <strain evidence="8 9">AN110305</strain>
    </source>
</reference>
<comment type="subcellular location">
    <subcellularLocation>
        <location evidence="1">Cell membrane</location>
        <topology evidence="1">Multi-pass membrane protein</topology>
    </subcellularLocation>
</comment>
<proteinExistence type="predicted"/>
<protein>
    <submittedName>
        <fullName evidence="8">MFS transporter</fullName>
    </submittedName>
</protein>
<dbReference type="PROSITE" id="PS50850">
    <property type="entry name" value="MFS"/>
    <property type="match status" value="1"/>
</dbReference>
<dbReference type="Gene3D" id="1.20.1250.20">
    <property type="entry name" value="MFS general substrate transporter like domains"/>
    <property type="match status" value="1"/>
</dbReference>
<feature type="transmembrane region" description="Helical" evidence="6">
    <location>
        <begin position="76"/>
        <end position="98"/>
    </location>
</feature>
<feature type="transmembrane region" description="Helical" evidence="6">
    <location>
        <begin position="218"/>
        <end position="239"/>
    </location>
</feature>
<feature type="transmembrane region" description="Helical" evidence="6">
    <location>
        <begin position="245"/>
        <end position="268"/>
    </location>
</feature>
<dbReference type="EMBL" id="VUOB01000036">
    <property type="protein sequence ID" value="KAA2260434.1"/>
    <property type="molecule type" value="Genomic_DNA"/>
</dbReference>
<evidence type="ECO:0000256" key="3">
    <source>
        <dbReference type="ARBA" id="ARBA00022692"/>
    </source>
</evidence>
<dbReference type="AlphaFoldDB" id="A0A5B2XB97"/>
<organism evidence="8 9">
    <name type="scientific">Solihabitans fulvus</name>
    <dbReference type="NCBI Taxonomy" id="1892852"/>
    <lineage>
        <taxon>Bacteria</taxon>
        <taxon>Bacillati</taxon>
        <taxon>Actinomycetota</taxon>
        <taxon>Actinomycetes</taxon>
        <taxon>Pseudonocardiales</taxon>
        <taxon>Pseudonocardiaceae</taxon>
        <taxon>Solihabitans</taxon>
    </lineage>
</organism>
<dbReference type="Proteomes" id="UP000323454">
    <property type="component" value="Unassembled WGS sequence"/>
</dbReference>
<feature type="transmembrane region" description="Helical" evidence="6">
    <location>
        <begin position="139"/>
        <end position="162"/>
    </location>
</feature>
<dbReference type="PANTHER" id="PTHR23513:SF11">
    <property type="entry name" value="STAPHYLOFERRIN A TRANSPORTER"/>
    <property type="match status" value="1"/>
</dbReference>
<evidence type="ECO:0000256" key="6">
    <source>
        <dbReference type="SAM" id="Phobius"/>
    </source>
</evidence>
<evidence type="ECO:0000256" key="1">
    <source>
        <dbReference type="ARBA" id="ARBA00004651"/>
    </source>
</evidence>
<evidence type="ECO:0000313" key="9">
    <source>
        <dbReference type="Proteomes" id="UP000323454"/>
    </source>
</evidence>
<reference evidence="8 9" key="1">
    <citation type="submission" date="2019-09" db="EMBL/GenBank/DDBJ databases">
        <title>Goodfellowia gen. nov., a new genus of the Pseudonocardineae related to Actinoalloteichus, containing Goodfellowia coeruleoviolacea gen. nov., comb. nov. gen. nov., comb. nov.</title>
        <authorList>
            <person name="Labeda D."/>
        </authorList>
    </citation>
    <scope>NUCLEOTIDE SEQUENCE [LARGE SCALE GENOMIC DNA]</scope>
    <source>
        <strain evidence="8 9">AN110305</strain>
    </source>
</reference>
<keyword evidence="5 6" id="KW-0472">Membrane</keyword>
<gene>
    <name evidence="8" type="ORF">F0L68_20065</name>
</gene>
<evidence type="ECO:0000256" key="5">
    <source>
        <dbReference type="ARBA" id="ARBA00023136"/>
    </source>
</evidence>
<feature type="transmembrane region" description="Helical" evidence="6">
    <location>
        <begin position="43"/>
        <end position="64"/>
    </location>
</feature>
<feature type="transmembrane region" description="Helical" evidence="6">
    <location>
        <begin position="337"/>
        <end position="355"/>
    </location>
</feature>
<feature type="transmembrane region" description="Helical" evidence="6">
    <location>
        <begin position="280"/>
        <end position="298"/>
    </location>
</feature>
<dbReference type="InterPro" id="IPR011701">
    <property type="entry name" value="MFS"/>
</dbReference>
<dbReference type="CDD" id="cd06173">
    <property type="entry name" value="MFS_MefA_like"/>
    <property type="match status" value="1"/>
</dbReference>
<dbReference type="SUPFAM" id="SSF103473">
    <property type="entry name" value="MFS general substrate transporter"/>
    <property type="match status" value="1"/>
</dbReference>
<dbReference type="InterPro" id="IPR036259">
    <property type="entry name" value="MFS_trans_sf"/>
</dbReference>
<dbReference type="GO" id="GO:0022857">
    <property type="term" value="F:transmembrane transporter activity"/>
    <property type="evidence" value="ECO:0007669"/>
    <property type="project" value="InterPro"/>
</dbReference>
<feature type="domain" description="Major facilitator superfamily (MFS) profile" evidence="7">
    <location>
        <begin position="10"/>
        <end position="391"/>
    </location>
</feature>
<feature type="transmembrane region" description="Helical" evidence="6">
    <location>
        <begin position="367"/>
        <end position="387"/>
    </location>
</feature>
<keyword evidence="3 6" id="KW-0812">Transmembrane</keyword>
<feature type="transmembrane region" description="Helical" evidence="6">
    <location>
        <begin position="12"/>
        <end position="37"/>
    </location>
</feature>
<feature type="transmembrane region" description="Helical" evidence="6">
    <location>
        <begin position="168"/>
        <end position="188"/>
    </location>
</feature>
<name>A0A5B2XB97_9PSEU</name>